<evidence type="ECO:0000256" key="1">
    <source>
        <dbReference type="ARBA" id="ARBA00004123"/>
    </source>
</evidence>
<dbReference type="InterPro" id="IPR023093">
    <property type="entry name" value="ScpA-like_C"/>
</dbReference>
<dbReference type="InterPro" id="IPR006909">
    <property type="entry name" value="Rad21/Rec8_C_eu"/>
</dbReference>
<dbReference type="Pfam" id="PF04824">
    <property type="entry name" value="Rad21_Rec8"/>
    <property type="match status" value="1"/>
</dbReference>
<gene>
    <name evidence="7" type="primary">LOC106079724</name>
</gene>
<evidence type="ECO:0000256" key="2">
    <source>
        <dbReference type="ARBA" id="ARBA00023242"/>
    </source>
</evidence>
<keyword evidence="2" id="KW-0539">Nucleus</keyword>
<reference evidence="7" key="1">
    <citation type="submission" date="2025-08" db="UniProtKB">
        <authorList>
            <consortium name="RefSeq"/>
        </authorList>
    </citation>
    <scope>IDENTIFICATION</scope>
</reference>
<sequence length="645" mass="72263">MFYSHIYLKRNGRFGLIWLAATQTRVLTKRELHVVNISATCSDILEHITGYSSKETYKRPKRFSLYLSSQLMYGSVIVLNKQWEFLLAEVSALLRRVHPENVTGEIDLVVSSKHDISTLESCVPLSIKDKHYDPFFGVNKESTVDVDRLLESWDRNFTKHMDMQLLDFPKLIKPELGSPHSVSDPLEIQISDKHIQDLSPMLPGEQDLPALDYENLLLLQHSSEEIFLSSDESPGTVVRSPAACFTGTSPMIERHRSTNELTPSVKAGGELPETPQKKKKRHHSPDRKKGPKGGDADTSLPWQEELVMRPTSEGAGNMLDSTILDVTEAVSPIARLTHDWLQKELPILQLTPLLPRPSPARKRKPSKVILDSKIQLQRSEMKNNMLTASDTTIPLTYSEPPEKEYMKNIGSLIFDNPLVLPLWTKGCKFGILTYETESESSSFTSPIPRATGTKRKLSPNDSPEEVVAKRKSSTIFHLTSSSIEHQRAATSTSLAGEDRSHSIVALSGDESLTTSARKSKSPLRDQAFSSIAEQGFVTLPSLQEEHEALLSPPALPPEDITVEELPRASLRISPSAEFMKWYKTNEDKSKAPVTFKKLYPPTSTSRLLAAKMFMELLIHAALMKVKVFQEIPYGDIFITEVKNVG</sequence>
<dbReference type="PANTHER" id="PTHR12585">
    <property type="entry name" value="SCC1 / RAD21 FAMILY MEMBER"/>
    <property type="match status" value="1"/>
</dbReference>
<dbReference type="InterPro" id="IPR039781">
    <property type="entry name" value="Rad21/Rec8-like"/>
</dbReference>
<dbReference type="GO" id="GO:0030893">
    <property type="term" value="C:meiotic cohesin complex"/>
    <property type="evidence" value="ECO:0007669"/>
    <property type="project" value="TreeGrafter"/>
</dbReference>
<feature type="region of interest" description="Disordered" evidence="3">
    <location>
        <begin position="440"/>
        <end position="463"/>
    </location>
</feature>
<evidence type="ECO:0000256" key="3">
    <source>
        <dbReference type="SAM" id="MobiDB-lite"/>
    </source>
</evidence>
<accession>A0A9W3AW37</accession>
<dbReference type="CDD" id="cd21794">
    <property type="entry name" value="Rad21_Rec8_M_Rec8"/>
    <property type="match status" value="1"/>
</dbReference>
<feature type="domain" description="Rad21/Rec8-like protein C-terminal eukaryotic" evidence="4">
    <location>
        <begin position="601"/>
        <end position="640"/>
    </location>
</feature>
<dbReference type="Gene3D" id="1.10.10.580">
    <property type="entry name" value="Structural maintenance of chromosome 1. Chain E"/>
    <property type="match status" value="1"/>
</dbReference>
<organism evidence="6 7">
    <name type="scientific">Biomphalaria glabrata</name>
    <name type="common">Bloodfluke planorb</name>
    <name type="synonym">Freshwater snail</name>
    <dbReference type="NCBI Taxonomy" id="6526"/>
    <lineage>
        <taxon>Eukaryota</taxon>
        <taxon>Metazoa</taxon>
        <taxon>Spiralia</taxon>
        <taxon>Lophotrochozoa</taxon>
        <taxon>Mollusca</taxon>
        <taxon>Gastropoda</taxon>
        <taxon>Heterobranchia</taxon>
        <taxon>Euthyneura</taxon>
        <taxon>Panpulmonata</taxon>
        <taxon>Hygrophila</taxon>
        <taxon>Lymnaeoidea</taxon>
        <taxon>Planorbidae</taxon>
        <taxon>Biomphalaria</taxon>
    </lineage>
</organism>
<evidence type="ECO:0000313" key="6">
    <source>
        <dbReference type="Proteomes" id="UP001165740"/>
    </source>
</evidence>
<dbReference type="RefSeq" id="XP_055891435.1">
    <property type="nucleotide sequence ID" value="XM_056035460.1"/>
</dbReference>
<evidence type="ECO:0000259" key="5">
    <source>
        <dbReference type="Pfam" id="PF04825"/>
    </source>
</evidence>
<keyword evidence="6" id="KW-1185">Reference proteome</keyword>
<dbReference type="PANTHER" id="PTHR12585:SF27">
    <property type="entry name" value="MEIOTIC RECOMBINATION PROTEIN REC8 HOMOLOG"/>
    <property type="match status" value="1"/>
</dbReference>
<evidence type="ECO:0000259" key="4">
    <source>
        <dbReference type="Pfam" id="PF04824"/>
    </source>
</evidence>
<name>A0A9W3AW37_BIOGL</name>
<feature type="domain" description="Rad21/Rec8-like protein N-terminal" evidence="5">
    <location>
        <begin position="1"/>
        <end position="102"/>
    </location>
</feature>
<dbReference type="GO" id="GO:0006302">
    <property type="term" value="P:double-strand break repair"/>
    <property type="evidence" value="ECO:0007669"/>
    <property type="project" value="TreeGrafter"/>
</dbReference>
<dbReference type="GO" id="GO:0005634">
    <property type="term" value="C:nucleus"/>
    <property type="evidence" value="ECO:0007669"/>
    <property type="project" value="UniProtKB-SubCell"/>
</dbReference>
<feature type="region of interest" description="Disordered" evidence="3">
    <location>
        <begin position="249"/>
        <end position="301"/>
    </location>
</feature>
<dbReference type="GO" id="GO:0003682">
    <property type="term" value="F:chromatin binding"/>
    <property type="evidence" value="ECO:0007669"/>
    <property type="project" value="TreeGrafter"/>
</dbReference>
<feature type="compositionally biased region" description="Basic residues" evidence="3">
    <location>
        <begin position="277"/>
        <end position="291"/>
    </location>
</feature>
<dbReference type="Pfam" id="PF04825">
    <property type="entry name" value="Rad21_Rec8_N"/>
    <property type="match status" value="1"/>
</dbReference>
<dbReference type="GeneID" id="106079724"/>
<dbReference type="AlphaFoldDB" id="A0A9W3AW37"/>
<protein>
    <submittedName>
        <fullName evidence="7">Meiotic recombination protein REC8 homolog</fullName>
    </submittedName>
</protein>
<dbReference type="Proteomes" id="UP001165740">
    <property type="component" value="Chromosome 1"/>
</dbReference>
<comment type="subcellular location">
    <subcellularLocation>
        <location evidence="1">Nucleus</location>
    </subcellularLocation>
</comment>
<evidence type="ECO:0000313" key="7">
    <source>
        <dbReference type="RefSeq" id="XP_055891435.1"/>
    </source>
</evidence>
<dbReference type="InterPro" id="IPR006910">
    <property type="entry name" value="Rad21_Rec8_N"/>
</dbReference>
<proteinExistence type="predicted"/>
<dbReference type="OrthoDB" id="10071381at2759"/>
<dbReference type="GO" id="GO:0051177">
    <property type="term" value="P:meiotic sister chromatid cohesion"/>
    <property type="evidence" value="ECO:0007669"/>
    <property type="project" value="TreeGrafter"/>
</dbReference>